<keyword evidence="3" id="KW-1185">Reference proteome</keyword>
<gene>
    <name evidence="2" type="ORF">F5I99_09000</name>
</gene>
<feature type="transmembrane region" description="Helical" evidence="1">
    <location>
        <begin position="7"/>
        <end position="29"/>
    </location>
</feature>
<dbReference type="AlphaFoldDB" id="A0A5J6LE22"/>
<dbReference type="Proteomes" id="UP000325606">
    <property type="component" value="Chromosome"/>
</dbReference>
<sequence>MGSKNLKFGYIGIALGSIALLLALVSFWAGPISPQPTLETLVAEKAASIRSAALDALSGKEVVSETYKTQWTIDKVIDVIIPLLGGLAVILAVVSFTQKEPSRITGGAAALGLSAIAFQFIAMYVMAILFVFLVISVIGTLGSG</sequence>
<keyword evidence="1" id="KW-0472">Membrane</keyword>
<protein>
    <submittedName>
        <fullName evidence="2">Uncharacterized protein</fullName>
    </submittedName>
</protein>
<evidence type="ECO:0000313" key="3">
    <source>
        <dbReference type="Proteomes" id="UP000325606"/>
    </source>
</evidence>
<name>A0A5J6LE22_9GAMM</name>
<organism evidence="2 3">
    <name type="scientific">Nitrincola iocasae</name>
    <dbReference type="NCBI Taxonomy" id="2614693"/>
    <lineage>
        <taxon>Bacteria</taxon>
        <taxon>Pseudomonadati</taxon>
        <taxon>Pseudomonadota</taxon>
        <taxon>Gammaproteobacteria</taxon>
        <taxon>Oceanospirillales</taxon>
        <taxon>Oceanospirillaceae</taxon>
        <taxon>Nitrincola</taxon>
    </lineage>
</organism>
<evidence type="ECO:0000313" key="2">
    <source>
        <dbReference type="EMBL" id="QEW06628.1"/>
    </source>
</evidence>
<accession>A0A5J6LE22</accession>
<dbReference type="EMBL" id="CP044222">
    <property type="protein sequence ID" value="QEW06628.1"/>
    <property type="molecule type" value="Genomic_DNA"/>
</dbReference>
<feature type="transmembrane region" description="Helical" evidence="1">
    <location>
        <begin position="76"/>
        <end position="96"/>
    </location>
</feature>
<keyword evidence="1" id="KW-0812">Transmembrane</keyword>
<proteinExistence type="predicted"/>
<evidence type="ECO:0000256" key="1">
    <source>
        <dbReference type="SAM" id="Phobius"/>
    </source>
</evidence>
<feature type="transmembrane region" description="Helical" evidence="1">
    <location>
        <begin position="108"/>
        <end position="138"/>
    </location>
</feature>
<dbReference type="KEGG" id="nik:F5I99_09000"/>
<keyword evidence="1" id="KW-1133">Transmembrane helix</keyword>
<reference evidence="2 3" key="1">
    <citation type="submission" date="2019-09" db="EMBL/GenBank/DDBJ databases">
        <title>Nitrincola iocasae sp. nov., a bacterium isolated from the sediment collected at a cold seep field in South China Sea.</title>
        <authorList>
            <person name="Zhang H."/>
            <person name="Wang H."/>
            <person name="Li C."/>
        </authorList>
    </citation>
    <scope>NUCLEOTIDE SEQUENCE [LARGE SCALE GENOMIC DNA]</scope>
    <source>
        <strain evidence="2 3">KXZD1103</strain>
    </source>
</reference>